<name>A0AAG5DQ96_ANOAO</name>
<dbReference type="Proteomes" id="UP000075880">
    <property type="component" value="Unassembled WGS sequence"/>
</dbReference>
<keyword evidence="2" id="KW-1185">Reference proteome</keyword>
<dbReference type="AlphaFoldDB" id="A0AAG5DQ96"/>
<protein>
    <submittedName>
        <fullName evidence="1">Uncharacterized protein</fullName>
    </submittedName>
</protein>
<organism evidence="1 2">
    <name type="scientific">Anopheles atroparvus</name>
    <name type="common">European mosquito</name>
    <dbReference type="NCBI Taxonomy" id="41427"/>
    <lineage>
        <taxon>Eukaryota</taxon>
        <taxon>Metazoa</taxon>
        <taxon>Ecdysozoa</taxon>
        <taxon>Arthropoda</taxon>
        <taxon>Hexapoda</taxon>
        <taxon>Insecta</taxon>
        <taxon>Pterygota</taxon>
        <taxon>Neoptera</taxon>
        <taxon>Endopterygota</taxon>
        <taxon>Diptera</taxon>
        <taxon>Nematocera</taxon>
        <taxon>Culicoidea</taxon>
        <taxon>Culicidae</taxon>
        <taxon>Anophelinae</taxon>
        <taxon>Anopheles</taxon>
    </lineage>
</organism>
<proteinExistence type="predicted"/>
<reference evidence="1" key="1">
    <citation type="submission" date="2024-04" db="UniProtKB">
        <authorList>
            <consortium name="EnsemblMetazoa"/>
        </authorList>
    </citation>
    <scope>IDENTIFICATION</scope>
    <source>
        <strain evidence="1">EBRO</strain>
    </source>
</reference>
<sequence length="39" mass="4422">MGYKVAPAHACCTPMKVESFFKWQNVINALESSYDKVDI</sequence>
<accession>A0AAG5DQ96</accession>
<evidence type="ECO:0000313" key="2">
    <source>
        <dbReference type="Proteomes" id="UP000075880"/>
    </source>
</evidence>
<dbReference type="EnsemblMetazoa" id="ENSAATROPT014642">
    <property type="protein sequence ID" value="ENSAATROPP013336"/>
    <property type="gene ID" value="ENSAATROPG011880"/>
</dbReference>
<evidence type="ECO:0000313" key="1">
    <source>
        <dbReference type="EnsemblMetazoa" id="ENSAATROPP013336"/>
    </source>
</evidence>